<dbReference type="EMBL" id="CAJVPM010021339">
    <property type="protein sequence ID" value="CAG8639727.1"/>
    <property type="molecule type" value="Genomic_DNA"/>
</dbReference>
<dbReference type="Proteomes" id="UP000789860">
    <property type="component" value="Unassembled WGS sequence"/>
</dbReference>
<reference evidence="1" key="1">
    <citation type="submission" date="2021-06" db="EMBL/GenBank/DDBJ databases">
        <authorList>
            <person name="Kallberg Y."/>
            <person name="Tangrot J."/>
            <person name="Rosling A."/>
        </authorList>
    </citation>
    <scope>NUCLEOTIDE SEQUENCE</scope>
    <source>
        <strain evidence="1">AU212A</strain>
    </source>
</reference>
<sequence>ECKEQIHRFPGALFKSFEIKQQAEDYVNNMIEKENIFVWTDGCCENNGKKDARAGIGVYWSERNPLNLSERLPGYLQTNNRAEIFAVIRAIETCIENDKCLVIYTDSIYVINCQGVKNPKKNLDLVIRLNDLIKERKGKVVFKYVRGHRGNEGNEQADKLAYLGSQKPFVELVIPESLNVNKKKRTIKDYFKNKDLFHMTIGRRFNNVVSETLPALLVTTESLAGSGSRKQSLMLKLCLYCKQDNHPISDCHIVEYLQVKVLRITKKGKNENFKENQNFLVDRKFKKIIRSHKWYKKETDIVDENNQNFVNHMFPDIKIDKIKFKNNYSFDL</sequence>
<comment type="caution">
    <text evidence="1">The sequence shown here is derived from an EMBL/GenBank/DDBJ whole genome shotgun (WGS) entry which is preliminary data.</text>
</comment>
<accession>A0ACA9N8D1</accession>
<keyword evidence="2" id="KW-1185">Reference proteome</keyword>
<protein>
    <submittedName>
        <fullName evidence="1">4697_t:CDS:1</fullName>
    </submittedName>
</protein>
<gene>
    <name evidence="1" type="ORF">SCALOS_LOCUS8279</name>
</gene>
<organism evidence="1 2">
    <name type="scientific">Scutellospora calospora</name>
    <dbReference type="NCBI Taxonomy" id="85575"/>
    <lineage>
        <taxon>Eukaryota</taxon>
        <taxon>Fungi</taxon>
        <taxon>Fungi incertae sedis</taxon>
        <taxon>Mucoromycota</taxon>
        <taxon>Glomeromycotina</taxon>
        <taxon>Glomeromycetes</taxon>
        <taxon>Diversisporales</taxon>
        <taxon>Gigasporaceae</taxon>
        <taxon>Scutellospora</taxon>
    </lineage>
</organism>
<proteinExistence type="predicted"/>
<evidence type="ECO:0000313" key="2">
    <source>
        <dbReference type="Proteomes" id="UP000789860"/>
    </source>
</evidence>
<name>A0ACA9N8D1_9GLOM</name>
<evidence type="ECO:0000313" key="1">
    <source>
        <dbReference type="EMBL" id="CAG8639727.1"/>
    </source>
</evidence>
<feature type="non-terminal residue" evidence="1">
    <location>
        <position position="332"/>
    </location>
</feature>
<feature type="non-terminal residue" evidence="1">
    <location>
        <position position="1"/>
    </location>
</feature>